<dbReference type="NCBIfam" id="NF004466">
    <property type="entry name" value="PRK05788.1-4"/>
    <property type="match status" value="1"/>
</dbReference>
<dbReference type="Pfam" id="PF11760">
    <property type="entry name" value="CbiG_N"/>
    <property type="match status" value="1"/>
</dbReference>
<dbReference type="PANTHER" id="PTHR37477:SF1">
    <property type="entry name" value="COBALT-PRECORRIN-5A HYDROLASE"/>
    <property type="match status" value="1"/>
</dbReference>
<dbReference type="Pfam" id="PF01890">
    <property type="entry name" value="CbiG_C"/>
    <property type="match status" value="1"/>
</dbReference>
<gene>
    <name evidence="4" type="ORF">SAMN05660297_01793</name>
</gene>
<dbReference type="SUPFAM" id="SSF159664">
    <property type="entry name" value="CobE/GbiG C-terminal domain-like"/>
    <property type="match status" value="1"/>
</dbReference>
<keyword evidence="4" id="KW-0456">Lyase</keyword>
<dbReference type="InterPro" id="IPR052553">
    <property type="entry name" value="CbiG_hydrolase"/>
</dbReference>
<keyword evidence="5" id="KW-1185">Reference proteome</keyword>
<dbReference type="GO" id="GO:0016829">
    <property type="term" value="F:lyase activity"/>
    <property type="evidence" value="ECO:0007669"/>
    <property type="project" value="UniProtKB-KW"/>
</dbReference>
<feature type="domain" description="Cobalamin synthesis G N-terminal" evidence="2">
    <location>
        <begin position="54"/>
        <end position="134"/>
    </location>
</feature>
<evidence type="ECO:0000259" key="2">
    <source>
        <dbReference type="Pfam" id="PF11760"/>
    </source>
</evidence>
<name>A0A1I0CW17_9FIRM</name>
<reference evidence="4 5" key="1">
    <citation type="submission" date="2016-10" db="EMBL/GenBank/DDBJ databases">
        <authorList>
            <person name="de Groot N.N."/>
        </authorList>
    </citation>
    <scope>NUCLEOTIDE SEQUENCE [LARGE SCALE GENOMIC DNA]</scope>
    <source>
        <strain evidence="4 5">DSM 18979</strain>
    </source>
</reference>
<dbReference type="STRING" id="426128.SAMN05660297_01793"/>
<dbReference type="PANTHER" id="PTHR37477">
    <property type="entry name" value="COBALT-PRECORRIN-5A HYDROLASE"/>
    <property type="match status" value="1"/>
</dbReference>
<dbReference type="Pfam" id="PF11761">
    <property type="entry name" value="CbiG_mid"/>
    <property type="match status" value="1"/>
</dbReference>
<dbReference type="AlphaFoldDB" id="A0A1I0CW17"/>
<evidence type="ECO:0000259" key="1">
    <source>
        <dbReference type="Pfam" id="PF01890"/>
    </source>
</evidence>
<organism evidence="4 5">
    <name type="scientific">Natronincola peptidivorans</name>
    <dbReference type="NCBI Taxonomy" id="426128"/>
    <lineage>
        <taxon>Bacteria</taxon>
        <taxon>Bacillati</taxon>
        <taxon>Bacillota</taxon>
        <taxon>Clostridia</taxon>
        <taxon>Peptostreptococcales</taxon>
        <taxon>Natronincolaceae</taxon>
        <taxon>Natronincola</taxon>
    </lineage>
</organism>
<evidence type="ECO:0000313" key="4">
    <source>
        <dbReference type="EMBL" id="SET23954.1"/>
    </source>
</evidence>
<dbReference type="Gene3D" id="3.40.50.11220">
    <property type="match status" value="1"/>
</dbReference>
<dbReference type="InterPro" id="IPR002750">
    <property type="entry name" value="CobE/GbiG_C"/>
</dbReference>
<dbReference type="InterPro" id="IPR038029">
    <property type="entry name" value="GbiG_N_sf"/>
</dbReference>
<dbReference type="Gene3D" id="3.30.420.180">
    <property type="entry name" value="CobE/GbiG C-terminal domain"/>
    <property type="match status" value="1"/>
</dbReference>
<dbReference type="GO" id="GO:0009236">
    <property type="term" value="P:cobalamin biosynthetic process"/>
    <property type="evidence" value="ECO:0007669"/>
    <property type="project" value="InterPro"/>
</dbReference>
<dbReference type="InterPro" id="IPR021744">
    <property type="entry name" value="CbiG_N"/>
</dbReference>
<evidence type="ECO:0000313" key="5">
    <source>
        <dbReference type="Proteomes" id="UP000199568"/>
    </source>
</evidence>
<dbReference type="InterPro" id="IPR036518">
    <property type="entry name" value="CobE/GbiG_C_sf"/>
</dbReference>
<sequence length="348" mass="38499">MKTAILTVTQGGKQLGLQIKKQLPQAQLYVLPKFHHEDYEKEAVLPIEPDLKAVVKKIFSQVDYLIFIMAAGIVVRCIAPYIKHKSQDPGVLVMDEKGQHVISLLSGHMGGANEFTLKIAAIVGGNPVITTASDVQNTMAVDTLAQRLNCRLKDWQMAKKITAAIVNNEKIGVYSEIPINIELPSQYHLVKNLADLSHEPYGIYIGNKDVEDLKENWLQLYPQNLVLGIGCRKDTTKEVLLTEIKTALQKIEKSIESIKKITTVDIKAEEKGLKETAIALEVPLEIFSREKLLEIETLFDSSPFVKETIGVGAVSEPCAYLGSQGGKMLLKKQKNQGVTISIAENNDL</sequence>
<evidence type="ECO:0000259" key="3">
    <source>
        <dbReference type="Pfam" id="PF11761"/>
    </source>
</evidence>
<dbReference type="OrthoDB" id="9781023at2"/>
<feature type="domain" description="CobE/GbiG C-terminal" evidence="1">
    <location>
        <begin position="225"/>
        <end position="343"/>
    </location>
</feature>
<dbReference type="InterPro" id="IPR021745">
    <property type="entry name" value="CbiG_mid"/>
</dbReference>
<dbReference type="RefSeq" id="WP_090442513.1">
    <property type="nucleotide sequence ID" value="NZ_FOHU01000006.1"/>
</dbReference>
<feature type="domain" description="Cobalamin biosynthesis central region" evidence="3">
    <location>
        <begin position="140"/>
        <end position="222"/>
    </location>
</feature>
<dbReference type="Proteomes" id="UP000199568">
    <property type="component" value="Unassembled WGS sequence"/>
</dbReference>
<accession>A0A1I0CW17</accession>
<proteinExistence type="predicted"/>
<dbReference type="SUPFAM" id="SSF159672">
    <property type="entry name" value="CbiG N-terminal domain-like"/>
    <property type="match status" value="1"/>
</dbReference>
<protein>
    <submittedName>
        <fullName evidence="4">Cobalt-precorrin 5A acetaldehyde-lyase</fullName>
    </submittedName>
</protein>
<dbReference type="EMBL" id="FOHU01000006">
    <property type="protein sequence ID" value="SET23954.1"/>
    <property type="molecule type" value="Genomic_DNA"/>
</dbReference>